<reference evidence="1 2" key="1">
    <citation type="submission" date="2024-04" db="EMBL/GenBank/DDBJ databases">
        <authorList>
            <consortium name="Molecular Ecology Group"/>
        </authorList>
    </citation>
    <scope>NUCLEOTIDE SEQUENCE [LARGE SCALE GENOMIC DNA]</scope>
</reference>
<dbReference type="Proteomes" id="UP001497644">
    <property type="component" value="Chromosome 1"/>
</dbReference>
<name>A0AAV2N3Y3_9HYME</name>
<protein>
    <submittedName>
        <fullName evidence="1">Uncharacterized protein</fullName>
    </submittedName>
</protein>
<sequence length="95" mass="10552">MIPEAREHGVNRGGRYRVTNSAAPETYPFIVGHRTWTDAGNQPRPLPPLVLLGALLYNLGNSNSRVNAVETPLKKDSAQRVVKIKSNQKIKYTNV</sequence>
<proteinExistence type="predicted"/>
<dbReference type="EMBL" id="OZ034824">
    <property type="protein sequence ID" value="CAL1674385.1"/>
    <property type="molecule type" value="Genomic_DNA"/>
</dbReference>
<evidence type="ECO:0000313" key="2">
    <source>
        <dbReference type="Proteomes" id="UP001497644"/>
    </source>
</evidence>
<dbReference type="AlphaFoldDB" id="A0AAV2N3Y3"/>
<organism evidence="1 2">
    <name type="scientific">Lasius platythorax</name>
    <dbReference type="NCBI Taxonomy" id="488582"/>
    <lineage>
        <taxon>Eukaryota</taxon>
        <taxon>Metazoa</taxon>
        <taxon>Ecdysozoa</taxon>
        <taxon>Arthropoda</taxon>
        <taxon>Hexapoda</taxon>
        <taxon>Insecta</taxon>
        <taxon>Pterygota</taxon>
        <taxon>Neoptera</taxon>
        <taxon>Endopterygota</taxon>
        <taxon>Hymenoptera</taxon>
        <taxon>Apocrita</taxon>
        <taxon>Aculeata</taxon>
        <taxon>Formicoidea</taxon>
        <taxon>Formicidae</taxon>
        <taxon>Formicinae</taxon>
        <taxon>Lasius</taxon>
        <taxon>Lasius</taxon>
    </lineage>
</organism>
<keyword evidence="2" id="KW-1185">Reference proteome</keyword>
<gene>
    <name evidence="1" type="ORF">LPLAT_LOCUS1065</name>
</gene>
<accession>A0AAV2N3Y3</accession>
<evidence type="ECO:0000313" key="1">
    <source>
        <dbReference type="EMBL" id="CAL1674385.1"/>
    </source>
</evidence>